<keyword evidence="4 5" id="KW-0067">ATP-binding</keyword>
<dbReference type="UniPathway" id="UPA01057">
    <property type="reaction ID" value="UER00166"/>
</dbReference>
<dbReference type="SUPFAM" id="SSF56801">
    <property type="entry name" value="Acetyl-CoA synthetase-like"/>
    <property type="match status" value="1"/>
</dbReference>
<evidence type="ECO:0000256" key="5">
    <source>
        <dbReference type="HAMAP-Rule" id="MF_00731"/>
    </source>
</evidence>
<proteinExistence type="inferred from homology"/>
<dbReference type="GO" id="GO:0009234">
    <property type="term" value="P:menaquinone biosynthetic process"/>
    <property type="evidence" value="ECO:0007669"/>
    <property type="project" value="UniProtKB-UniRule"/>
</dbReference>
<dbReference type="AlphaFoldDB" id="A0A288QPL8"/>
<dbReference type="InterPro" id="IPR045851">
    <property type="entry name" value="AMP-bd_C_sf"/>
</dbReference>
<dbReference type="KEGG" id="wso:WSWS_01628"/>
<dbReference type="GO" id="GO:0008756">
    <property type="term" value="F:o-succinylbenzoate-CoA ligase activity"/>
    <property type="evidence" value="ECO:0007669"/>
    <property type="project" value="UniProtKB-UniRule"/>
</dbReference>
<evidence type="ECO:0000313" key="6">
    <source>
        <dbReference type="EMBL" id="RDL06673.1"/>
    </source>
</evidence>
<keyword evidence="7" id="KW-1185">Reference proteome</keyword>
<dbReference type="GO" id="GO:0006631">
    <property type="term" value="P:fatty acid metabolic process"/>
    <property type="evidence" value="ECO:0007669"/>
    <property type="project" value="TreeGrafter"/>
</dbReference>
<dbReference type="NCBIfam" id="TIGR01923">
    <property type="entry name" value="menE"/>
    <property type="match status" value="1"/>
</dbReference>
<evidence type="ECO:0000256" key="1">
    <source>
        <dbReference type="ARBA" id="ARBA00022428"/>
    </source>
</evidence>
<dbReference type="EC" id="6.2.1.26" evidence="5"/>
<keyword evidence="2 5" id="KW-0436">Ligase</keyword>
<dbReference type="PANTHER" id="PTHR43201:SF5">
    <property type="entry name" value="MEDIUM-CHAIN ACYL-COA LIGASE ACSF2, MITOCHONDRIAL"/>
    <property type="match status" value="1"/>
</dbReference>
<dbReference type="NCBIfam" id="NF002966">
    <property type="entry name" value="PRK03640.1"/>
    <property type="match status" value="1"/>
</dbReference>
<gene>
    <name evidence="5" type="primary">menE</name>
    <name evidence="6" type="ORF">DFP99_1061</name>
</gene>
<dbReference type="EMBL" id="QRAS01000002">
    <property type="protein sequence ID" value="RDL06673.1"/>
    <property type="molecule type" value="Genomic_DNA"/>
</dbReference>
<dbReference type="Gene3D" id="3.40.50.12780">
    <property type="entry name" value="N-terminal domain of ligase-like"/>
    <property type="match status" value="1"/>
</dbReference>
<comment type="pathway">
    <text evidence="5">Quinol/quinone metabolism; menaquinone biosynthesis.</text>
</comment>
<dbReference type="RefSeq" id="WP_070230774.1">
    <property type="nucleotide sequence ID" value="NZ_BJYO01000003.1"/>
</dbReference>
<dbReference type="Proteomes" id="UP000254912">
    <property type="component" value="Unassembled WGS sequence"/>
</dbReference>
<dbReference type="InterPro" id="IPR010192">
    <property type="entry name" value="MenE"/>
</dbReference>
<evidence type="ECO:0000313" key="7">
    <source>
        <dbReference type="Proteomes" id="UP000254912"/>
    </source>
</evidence>
<comment type="similarity">
    <text evidence="5">Belongs to the ATP-dependent AMP-binding enzyme family. MenE subfamily.</text>
</comment>
<evidence type="ECO:0000256" key="3">
    <source>
        <dbReference type="ARBA" id="ARBA00022741"/>
    </source>
</evidence>
<dbReference type="InterPro" id="IPR020845">
    <property type="entry name" value="AMP-binding_CS"/>
</dbReference>
<name>A0A288QPL8_9LACO</name>
<dbReference type="Pfam" id="PF00501">
    <property type="entry name" value="AMP-binding"/>
    <property type="match status" value="1"/>
</dbReference>
<keyword evidence="1 5" id="KW-0474">Menaquinone biosynthesis</keyword>
<dbReference type="Pfam" id="PF13193">
    <property type="entry name" value="AMP-binding_C"/>
    <property type="match status" value="1"/>
</dbReference>
<dbReference type="UniPathway" id="UPA00079"/>
<dbReference type="HAMAP" id="MF_00731">
    <property type="entry name" value="MenE"/>
    <property type="match status" value="1"/>
</dbReference>
<dbReference type="GO" id="GO:0005524">
    <property type="term" value="F:ATP binding"/>
    <property type="evidence" value="ECO:0007669"/>
    <property type="project" value="UniProtKB-KW"/>
</dbReference>
<evidence type="ECO:0000256" key="2">
    <source>
        <dbReference type="ARBA" id="ARBA00022598"/>
    </source>
</evidence>
<sequence length="480" mass="52485">MKNWLLQRVDLTPNRLAVRFNAQELTFKELNQRVQKLVRKLGAPLAAEQRVAIITPNNLDGYLLILAVQQLGKTIVFLNRRLSQRELAYQLQDAAIRVLIQDDDYELRFTGISQLTFSAIKALPEQACHAVATFDLDDVATIMYTSGTTGNPKGVMQTFGNHFYSAIGSALNLGMLPGDVWIAAVPLFHISGFSIMTKSLIYGMGVSLYDHFDVDAINTELQNGQASTISVVPVMLKNMLAALPANTTYHPNFRTVLLGGGPTDMPTLERASKLGVAIVQSYGMTETASQVVALAGEDAARKLGSVGKPLFPVEIRVKTAADAKTGRVQVKSPTLTVGYLNNEAKYQAAFDDGWFDTGDMGWFDEEGYLYIQGREGDMISSGGENVFPDEIESAYAALPEIETIAVAGVPDEKWGAVPVAYIKFVPGQSLTQATLRAFGRQELAHFKVPAKFVTVTDFPRTASGKLQRHLLAEQSFEIIP</sequence>
<comment type="pathway">
    <text evidence="5">Quinol/quinone metabolism; 1,4-dihydroxy-2-naphthoate biosynthesis; 1,4-dihydroxy-2-naphthoate from chorismate: step 5/7.</text>
</comment>
<dbReference type="InterPro" id="IPR042099">
    <property type="entry name" value="ANL_N_sf"/>
</dbReference>
<dbReference type="PANTHER" id="PTHR43201">
    <property type="entry name" value="ACYL-COA SYNTHETASE"/>
    <property type="match status" value="1"/>
</dbReference>
<evidence type="ECO:0000256" key="4">
    <source>
        <dbReference type="ARBA" id="ARBA00022840"/>
    </source>
</evidence>
<comment type="function">
    <text evidence="5">Converts 2-succinylbenzoate (OSB) to 2-succinylbenzoyl-CoA (OSB-CoA).</text>
</comment>
<comment type="catalytic activity">
    <reaction evidence="5">
        <text>2-succinylbenzoate + ATP + CoA = 2-succinylbenzoyl-CoA + AMP + diphosphate</text>
        <dbReference type="Rhea" id="RHEA:17009"/>
        <dbReference type="ChEBI" id="CHEBI:18325"/>
        <dbReference type="ChEBI" id="CHEBI:30616"/>
        <dbReference type="ChEBI" id="CHEBI:33019"/>
        <dbReference type="ChEBI" id="CHEBI:57287"/>
        <dbReference type="ChEBI" id="CHEBI:57364"/>
        <dbReference type="ChEBI" id="CHEBI:456215"/>
        <dbReference type="EC" id="6.2.1.26"/>
    </reaction>
</comment>
<comment type="caution">
    <text evidence="6">The sequence shown here is derived from an EMBL/GenBank/DDBJ whole genome shotgun (WGS) entry which is preliminary data.</text>
</comment>
<keyword evidence="3 5" id="KW-0547">Nucleotide-binding</keyword>
<dbReference type="GO" id="GO:0031956">
    <property type="term" value="F:medium-chain fatty acid-CoA ligase activity"/>
    <property type="evidence" value="ECO:0007669"/>
    <property type="project" value="TreeGrafter"/>
</dbReference>
<protein>
    <recommendedName>
        <fullName evidence="5">2-succinylbenzoate--CoA ligase</fullName>
        <ecNumber evidence="5">6.2.1.26</ecNumber>
    </recommendedName>
    <alternativeName>
        <fullName evidence="5">o-succinylbenzoyl-CoA synthetase</fullName>
        <shortName evidence="5">OSB-CoA synthetase</shortName>
    </alternativeName>
</protein>
<dbReference type="GeneID" id="94546808"/>
<dbReference type="Gene3D" id="3.30.300.30">
    <property type="match status" value="1"/>
</dbReference>
<accession>A0A288QPL8</accession>
<organism evidence="6 7">
    <name type="scientific">Weissella soli</name>
    <dbReference type="NCBI Taxonomy" id="155866"/>
    <lineage>
        <taxon>Bacteria</taxon>
        <taxon>Bacillati</taxon>
        <taxon>Bacillota</taxon>
        <taxon>Bacilli</taxon>
        <taxon>Lactobacillales</taxon>
        <taxon>Lactobacillaceae</taxon>
        <taxon>Weissella</taxon>
    </lineage>
</organism>
<dbReference type="InterPro" id="IPR000873">
    <property type="entry name" value="AMP-dep_synth/lig_dom"/>
</dbReference>
<dbReference type="PROSITE" id="PS00455">
    <property type="entry name" value="AMP_BINDING"/>
    <property type="match status" value="1"/>
</dbReference>
<reference evidence="6 7" key="1">
    <citation type="submission" date="2018-07" db="EMBL/GenBank/DDBJ databases">
        <title>Genomic Encyclopedia of Type Strains, Phase III (KMG-III): the genomes of soil and plant-associated and newly described type strains.</title>
        <authorList>
            <person name="Whitman W."/>
        </authorList>
    </citation>
    <scope>NUCLEOTIDE SEQUENCE [LARGE SCALE GENOMIC DNA]</scope>
    <source>
        <strain evidence="6 7">CECT 7031</strain>
    </source>
</reference>
<dbReference type="InterPro" id="IPR025110">
    <property type="entry name" value="AMP-bd_C"/>
</dbReference>